<protein>
    <submittedName>
        <fullName evidence="4">tRNA (N6-threonylcarbamoyladenosine(37)-N6)-methyltransferase TrmO</fullName>
    </submittedName>
</protein>
<evidence type="ECO:0000256" key="2">
    <source>
        <dbReference type="ARBA" id="ARBA00033753"/>
    </source>
</evidence>
<dbReference type="PANTHER" id="PTHR12818">
    <property type="entry name" value="TRNA (ADENINE(37)-N6)-METHYLTRANSFERASE"/>
    <property type="match status" value="1"/>
</dbReference>
<reference evidence="4 5" key="1">
    <citation type="submission" date="2024-03" db="EMBL/GenBank/DDBJ databases">
        <title>Phenotype and Genome Characterization of a Sulfate-Reducing Bacterium Pseudodesulfovibrio sp. strain 5S69, isolated from Petroleum Reservoir in Tatarstan (Russia).</title>
        <authorList>
            <person name="Bidzhieva S.K."/>
            <person name="Kadnikov V."/>
            <person name="Tourova T.P."/>
            <person name="Samigullina S.R."/>
            <person name="Sokolova D.S."/>
            <person name="Poltaraus A.B."/>
            <person name="Avtukh A.N."/>
            <person name="Tereshina V.M."/>
            <person name="Mardanov A.V."/>
            <person name="Nazina T.N."/>
        </authorList>
    </citation>
    <scope>NUCLEOTIDE SEQUENCE [LARGE SCALE GENOMIC DNA]</scope>
    <source>
        <strain evidence="4 5">5S69</strain>
    </source>
</reference>
<accession>A0ABZ2IXZ1</accession>
<dbReference type="Pfam" id="PF01980">
    <property type="entry name" value="TrmO_N"/>
    <property type="match status" value="1"/>
</dbReference>
<dbReference type="InterPro" id="IPR023368">
    <property type="entry name" value="UPF0066_cons_site"/>
</dbReference>
<dbReference type="EMBL" id="CP146609">
    <property type="protein sequence ID" value="WWX20970.1"/>
    <property type="molecule type" value="Genomic_DNA"/>
</dbReference>
<dbReference type="Gene3D" id="2.40.30.70">
    <property type="entry name" value="YaeB-like"/>
    <property type="match status" value="1"/>
</dbReference>
<name>A0ABZ2IXZ1_9BACT</name>
<proteinExistence type="inferred from homology"/>
<dbReference type="NCBIfam" id="TIGR00104">
    <property type="entry name" value="tRNA_TsaA"/>
    <property type="match status" value="1"/>
</dbReference>
<dbReference type="InterPro" id="IPR036414">
    <property type="entry name" value="YaeB_N_sf"/>
</dbReference>
<feature type="domain" description="TsaA-like" evidence="3">
    <location>
        <begin position="5"/>
        <end position="134"/>
    </location>
</feature>
<dbReference type="PROSITE" id="PS51668">
    <property type="entry name" value="TSAA_2"/>
    <property type="match status" value="1"/>
</dbReference>
<evidence type="ECO:0000313" key="4">
    <source>
        <dbReference type="EMBL" id="WWX20970.1"/>
    </source>
</evidence>
<gene>
    <name evidence="4" type="primary">tsaA</name>
    <name evidence="4" type="ORF">V8V93_10970</name>
</gene>
<dbReference type="CDD" id="cd09281">
    <property type="entry name" value="UPF0066"/>
    <property type="match status" value="1"/>
</dbReference>
<keyword evidence="1" id="KW-0949">S-adenosyl-L-methionine</keyword>
<dbReference type="PANTHER" id="PTHR12818:SF0">
    <property type="entry name" value="TRNA (ADENINE(37)-N6)-METHYLTRANSFERASE"/>
    <property type="match status" value="1"/>
</dbReference>
<dbReference type="InterPro" id="IPR023370">
    <property type="entry name" value="TrmO-like_N"/>
</dbReference>
<keyword evidence="5" id="KW-1185">Reference proteome</keyword>
<dbReference type="Proteomes" id="UP001385389">
    <property type="component" value="Chromosome"/>
</dbReference>
<evidence type="ECO:0000259" key="3">
    <source>
        <dbReference type="PROSITE" id="PS51668"/>
    </source>
</evidence>
<dbReference type="RefSeq" id="WP_338666711.1">
    <property type="nucleotide sequence ID" value="NZ_CP146609.1"/>
</dbReference>
<evidence type="ECO:0000313" key="5">
    <source>
        <dbReference type="Proteomes" id="UP001385389"/>
    </source>
</evidence>
<organism evidence="4 5">
    <name type="scientific">Pseudodesulfovibrio methanolicus</name>
    <dbReference type="NCBI Taxonomy" id="3126690"/>
    <lineage>
        <taxon>Bacteria</taxon>
        <taxon>Pseudomonadati</taxon>
        <taxon>Thermodesulfobacteriota</taxon>
        <taxon>Desulfovibrionia</taxon>
        <taxon>Desulfovibrionales</taxon>
        <taxon>Desulfovibrionaceae</taxon>
    </lineage>
</organism>
<dbReference type="InterPro" id="IPR036413">
    <property type="entry name" value="YaeB-like_sf"/>
</dbReference>
<sequence>MDKELVIIGTVQSEIKDIESAPKMETEAGAVRARIVMDPAYAEAMDGLEPGDRLELFTWFHKSDRTVLKVHPRGIKDRPLRGVFATRSPARPNPIGLHRVTLVAIEEPLTLVVEPLEAIDGTPIIDIKPKPREK</sequence>
<comment type="similarity">
    <text evidence="2">Belongs to the tRNA methyltransferase O family.</text>
</comment>
<dbReference type="InterPro" id="IPR040372">
    <property type="entry name" value="YaeB-like"/>
</dbReference>
<dbReference type="SUPFAM" id="SSF118196">
    <property type="entry name" value="YaeB-like"/>
    <property type="match status" value="1"/>
</dbReference>
<evidence type="ECO:0000256" key="1">
    <source>
        <dbReference type="ARBA" id="ARBA00022691"/>
    </source>
</evidence>
<dbReference type="PROSITE" id="PS01318">
    <property type="entry name" value="TSAA_1"/>
    <property type="match status" value="1"/>
</dbReference>